<feature type="domain" description="Methyltransferase type 11" evidence="1">
    <location>
        <begin position="50"/>
        <end position="145"/>
    </location>
</feature>
<proteinExistence type="predicted"/>
<dbReference type="SUPFAM" id="SSF53335">
    <property type="entry name" value="S-adenosyl-L-methionine-dependent methyltransferases"/>
    <property type="match status" value="1"/>
</dbReference>
<feature type="non-terminal residue" evidence="2">
    <location>
        <position position="1"/>
    </location>
</feature>
<organism evidence="2">
    <name type="scientific">marine metagenome</name>
    <dbReference type="NCBI Taxonomy" id="408172"/>
    <lineage>
        <taxon>unclassified sequences</taxon>
        <taxon>metagenomes</taxon>
        <taxon>ecological metagenomes</taxon>
    </lineage>
</organism>
<dbReference type="Pfam" id="PF08241">
    <property type="entry name" value="Methyltransf_11"/>
    <property type="match status" value="1"/>
</dbReference>
<dbReference type="InterPro" id="IPR029063">
    <property type="entry name" value="SAM-dependent_MTases_sf"/>
</dbReference>
<accession>A0A382BKU5</accession>
<name>A0A382BKU5_9ZZZZ</name>
<reference evidence="2" key="1">
    <citation type="submission" date="2018-05" db="EMBL/GenBank/DDBJ databases">
        <authorList>
            <person name="Lanie J.A."/>
            <person name="Ng W.-L."/>
            <person name="Kazmierczak K.M."/>
            <person name="Andrzejewski T.M."/>
            <person name="Davidsen T.M."/>
            <person name="Wayne K.J."/>
            <person name="Tettelin H."/>
            <person name="Glass J.I."/>
            <person name="Rusch D."/>
            <person name="Podicherti R."/>
            <person name="Tsui H.-C.T."/>
            <person name="Winkler M.E."/>
        </authorList>
    </citation>
    <scope>NUCLEOTIDE SEQUENCE</scope>
</reference>
<gene>
    <name evidence="2" type="ORF">METZ01_LOCUS167320</name>
</gene>
<dbReference type="AlphaFoldDB" id="A0A382BKU5"/>
<dbReference type="GO" id="GO:0008757">
    <property type="term" value="F:S-adenosylmethionine-dependent methyltransferase activity"/>
    <property type="evidence" value="ECO:0007669"/>
    <property type="project" value="InterPro"/>
</dbReference>
<dbReference type="Gene3D" id="3.40.50.150">
    <property type="entry name" value="Vaccinia Virus protein VP39"/>
    <property type="match status" value="1"/>
</dbReference>
<dbReference type="PANTHER" id="PTHR43591">
    <property type="entry name" value="METHYLTRANSFERASE"/>
    <property type="match status" value="1"/>
</dbReference>
<evidence type="ECO:0000259" key="1">
    <source>
        <dbReference type="Pfam" id="PF08241"/>
    </source>
</evidence>
<dbReference type="CDD" id="cd02440">
    <property type="entry name" value="AdoMet_MTases"/>
    <property type="match status" value="1"/>
</dbReference>
<dbReference type="PANTHER" id="PTHR43591:SF24">
    <property type="entry name" value="2-METHOXY-6-POLYPRENYL-1,4-BENZOQUINOL METHYLASE, MITOCHONDRIAL"/>
    <property type="match status" value="1"/>
</dbReference>
<evidence type="ECO:0000313" key="2">
    <source>
        <dbReference type="EMBL" id="SVB14466.1"/>
    </source>
</evidence>
<sequence length="278" mass="31341">VRVVDEKAIARHAAVRFRSEYHYALFEYWRSAKLLRYLERAGITNLGQVLDDGCGGGGMCVSVAEETDHVVGIDLSERFSNAGTRLAAELNTRNITFVQANGSNLPFPNRTFDTVLSHAVIEHVSDYEGYLREARRVMRPNGRMFLQTAPYLSPHGSHLPRLKVPIPLHLVIGRRAAFSASRWIATHHPTWLEAPPDGSSFLTMARRGEIKDDDLLYHVTVSNLRRAIADAGFRLVQEDLYVSRFAKRLFPQTITGLLPDVPLMRDILITNMEYVLAT</sequence>
<protein>
    <recommendedName>
        <fullName evidence="1">Methyltransferase type 11 domain-containing protein</fullName>
    </recommendedName>
</protein>
<dbReference type="EMBL" id="UINC01030300">
    <property type="protein sequence ID" value="SVB14466.1"/>
    <property type="molecule type" value="Genomic_DNA"/>
</dbReference>
<dbReference type="InterPro" id="IPR013216">
    <property type="entry name" value="Methyltransf_11"/>
</dbReference>